<accession>A0A1G4G3Z5</accession>
<dbReference type="InterPro" id="IPR029483">
    <property type="entry name" value="GH97_C"/>
</dbReference>
<dbReference type="EC" id="3.2.1.22" evidence="2"/>
<organism evidence="2 3">
    <name type="scientific">Petrimonas mucosa</name>
    <dbReference type="NCBI Taxonomy" id="1642646"/>
    <lineage>
        <taxon>Bacteria</taxon>
        <taxon>Pseudomonadati</taxon>
        <taxon>Bacteroidota</taxon>
        <taxon>Bacteroidia</taxon>
        <taxon>Bacteroidales</taxon>
        <taxon>Dysgonomonadaceae</taxon>
        <taxon>Petrimonas</taxon>
    </lineage>
</organism>
<dbReference type="EMBL" id="LT608328">
    <property type="protein sequence ID" value="SCM55402.1"/>
    <property type="molecule type" value="Genomic_DNA"/>
</dbReference>
<dbReference type="RefSeq" id="WP_071135894.1">
    <property type="nucleotide sequence ID" value="NZ_DUQN01000077.1"/>
</dbReference>
<evidence type="ECO:0000313" key="2">
    <source>
        <dbReference type="EMBL" id="SCM55402.1"/>
    </source>
</evidence>
<protein>
    <submittedName>
        <fullName evidence="2">Retaining alpha-galactosidase</fullName>
        <ecNumber evidence="2">3.2.1.22</ecNumber>
    </submittedName>
</protein>
<feature type="domain" description="Glycosyl-hydrolase 97 C-terminal oligomerisation" evidence="1">
    <location>
        <begin position="40"/>
        <end position="88"/>
    </location>
</feature>
<name>A0A1G4G3Z5_9BACT</name>
<keyword evidence="2" id="KW-0326">Glycosidase</keyword>
<dbReference type="GO" id="GO:0004557">
    <property type="term" value="F:alpha-galactosidase activity"/>
    <property type="evidence" value="ECO:0007669"/>
    <property type="project" value="UniProtKB-EC"/>
</dbReference>
<dbReference type="AlphaFoldDB" id="A0A1G4G3Z5"/>
<sequence length="91" mass="10090">MKRTIPLILMLLLTCGAIDAEKKYGISSHDGQLTAEITVGKHLSRSLFRDGANAHRKGSDFKSEMRDVKSDDTLKLYLAPDGGFAIKLRKK</sequence>
<dbReference type="Gene3D" id="2.60.40.1180">
    <property type="entry name" value="Golgi alpha-mannosidase II"/>
    <property type="match status" value="1"/>
</dbReference>
<dbReference type="Proteomes" id="UP000178485">
    <property type="component" value="Chromosome i"/>
</dbReference>
<keyword evidence="3" id="KW-1185">Reference proteome</keyword>
<proteinExistence type="predicted"/>
<dbReference type="KEGG" id="pmuc:ING2E5A_0329"/>
<evidence type="ECO:0000313" key="3">
    <source>
        <dbReference type="Proteomes" id="UP000178485"/>
    </source>
</evidence>
<reference evidence="2 3" key="1">
    <citation type="submission" date="2016-08" db="EMBL/GenBank/DDBJ databases">
        <authorList>
            <person name="Seilhamer J.J."/>
        </authorList>
    </citation>
    <scope>NUCLEOTIDE SEQUENCE [LARGE SCALE GENOMIC DNA]</scope>
    <source>
        <strain evidence="2">ING2-E5A</strain>
    </source>
</reference>
<gene>
    <name evidence="2" type="ORF">ING2E5A_0329</name>
</gene>
<dbReference type="InterPro" id="IPR013780">
    <property type="entry name" value="Glyco_hydro_b"/>
</dbReference>
<dbReference type="STRING" id="1642646.ING2E5A_0329"/>
<evidence type="ECO:0000259" key="1">
    <source>
        <dbReference type="Pfam" id="PF14509"/>
    </source>
</evidence>
<keyword evidence="2" id="KW-0378">Hydrolase</keyword>
<dbReference type="Pfam" id="PF14509">
    <property type="entry name" value="GH97_C"/>
    <property type="match status" value="1"/>
</dbReference>